<comment type="caution">
    <text evidence="1">The sequence shown here is derived from an EMBL/GenBank/DDBJ whole genome shotgun (WGS) entry which is preliminary data.</text>
</comment>
<gene>
    <name evidence="1" type="ORF">DFR64_1802</name>
</gene>
<dbReference type="Proteomes" id="UP000256388">
    <property type="component" value="Unassembled WGS sequence"/>
</dbReference>
<reference evidence="1 2" key="1">
    <citation type="submission" date="2018-08" db="EMBL/GenBank/DDBJ databases">
        <title>Genomic Encyclopedia of Type Strains, Phase IV (KMG-IV): sequencing the most valuable type-strain genomes for metagenomic binning, comparative biology and taxonomic classification.</title>
        <authorList>
            <person name="Goeker M."/>
        </authorList>
    </citation>
    <scope>NUCLEOTIDE SEQUENCE [LARGE SCALE GENOMIC DNA]</scope>
    <source>
        <strain evidence="1 2">DSM 23923</strain>
    </source>
</reference>
<organism evidence="1 2">
    <name type="scientific">Pelolinea submarina</name>
    <dbReference type="NCBI Taxonomy" id="913107"/>
    <lineage>
        <taxon>Bacteria</taxon>
        <taxon>Bacillati</taxon>
        <taxon>Chloroflexota</taxon>
        <taxon>Anaerolineae</taxon>
        <taxon>Anaerolineales</taxon>
        <taxon>Anaerolineaceae</taxon>
        <taxon>Pelolinea</taxon>
    </lineage>
</organism>
<evidence type="ECO:0008006" key="3">
    <source>
        <dbReference type="Google" id="ProtNLM"/>
    </source>
</evidence>
<evidence type="ECO:0000313" key="2">
    <source>
        <dbReference type="Proteomes" id="UP000256388"/>
    </source>
</evidence>
<dbReference type="AlphaFoldDB" id="A0A347ZNF2"/>
<protein>
    <recommendedName>
        <fullName evidence="3">Transcriptional regulator</fullName>
    </recommendedName>
</protein>
<dbReference type="EMBL" id="QUMS01000002">
    <property type="protein sequence ID" value="REG08435.1"/>
    <property type="molecule type" value="Genomic_DNA"/>
</dbReference>
<dbReference type="InterPro" id="IPR036086">
    <property type="entry name" value="ParB/Sulfiredoxin_sf"/>
</dbReference>
<dbReference type="RefSeq" id="WP_116225090.1">
    <property type="nucleotide sequence ID" value="NZ_AP018437.1"/>
</dbReference>
<dbReference type="OrthoDB" id="1100724at2"/>
<sequence length="309" mass="36922">MQNNNQSSYFGKMASQDFDQAFKKGFMRAILNKVTQKRTGLISFDELRTKLDIQNQRDIGMQEILIEKIIGSLNRYQDFDDSFLPRQTHTRNRWENIDRVYLQGEYLPPVEVYKIGEFFFVIDGNHRVSVAREKGQIYIDAHVIELEVPFLLQGEFNWYEILLNQDRADFYKKTGLKKLRPEAEICLSLVGQYAKLLNHIDVHRYYTSEYTKHEITYPEAVCSWYDYIYSPMVEIIRSHNILRDFPKRTEADLYLWIIEHLAYLRSAYKRDISFEEAAEHFRKNSFGIQVNSFVNKIRTWFKQLFKPKS</sequence>
<dbReference type="SUPFAM" id="SSF110849">
    <property type="entry name" value="ParB/Sulfiredoxin"/>
    <property type="match status" value="1"/>
</dbReference>
<name>A0A347ZNF2_9CHLR</name>
<accession>A0A347ZNF2</accession>
<keyword evidence="2" id="KW-1185">Reference proteome</keyword>
<proteinExistence type="predicted"/>
<evidence type="ECO:0000313" key="1">
    <source>
        <dbReference type="EMBL" id="REG08435.1"/>
    </source>
</evidence>